<feature type="compositionally biased region" description="Low complexity" evidence="6">
    <location>
        <begin position="390"/>
        <end position="399"/>
    </location>
</feature>
<keyword evidence="9" id="KW-1185">Reference proteome</keyword>
<dbReference type="FunFam" id="1.10.220.150:FF:000013">
    <property type="entry name" value="Putative Arf GTPase-activating protein"/>
    <property type="match status" value="1"/>
</dbReference>
<evidence type="ECO:0000256" key="1">
    <source>
        <dbReference type="ARBA" id="ARBA00022468"/>
    </source>
</evidence>
<feature type="compositionally biased region" description="Polar residues" evidence="6">
    <location>
        <begin position="320"/>
        <end position="339"/>
    </location>
</feature>
<dbReference type="SUPFAM" id="SSF57863">
    <property type="entry name" value="ArfGap/RecO-like zinc finger"/>
    <property type="match status" value="1"/>
</dbReference>
<evidence type="ECO:0000259" key="7">
    <source>
        <dbReference type="PROSITE" id="PS50115"/>
    </source>
</evidence>
<keyword evidence="4" id="KW-0862">Zinc</keyword>
<dbReference type="VEuPathDB" id="FungiDB:VP01_2605g4"/>
<feature type="compositionally biased region" description="Polar residues" evidence="6">
    <location>
        <begin position="299"/>
        <end position="310"/>
    </location>
</feature>
<evidence type="ECO:0000256" key="3">
    <source>
        <dbReference type="ARBA" id="ARBA00022771"/>
    </source>
</evidence>
<feature type="region of interest" description="Disordered" evidence="6">
    <location>
        <begin position="288"/>
        <end position="345"/>
    </location>
</feature>
<feature type="region of interest" description="Disordered" evidence="6">
    <location>
        <begin position="389"/>
        <end position="426"/>
    </location>
</feature>
<dbReference type="PANTHER" id="PTHR45686:SF4">
    <property type="entry name" value="ADP-RIBOSYLATION FACTOR GTPASE ACTIVATING PROTEIN 3, ISOFORM H"/>
    <property type="match status" value="1"/>
</dbReference>
<keyword evidence="3 5" id="KW-0863">Zinc-finger</keyword>
<dbReference type="GO" id="GO:0000139">
    <property type="term" value="C:Golgi membrane"/>
    <property type="evidence" value="ECO:0007669"/>
    <property type="project" value="GOC"/>
</dbReference>
<dbReference type="CDD" id="cd08831">
    <property type="entry name" value="ArfGap_ArfGap2_3_like"/>
    <property type="match status" value="1"/>
</dbReference>
<evidence type="ECO:0000313" key="9">
    <source>
        <dbReference type="Proteomes" id="UP000037035"/>
    </source>
</evidence>
<dbReference type="EMBL" id="LAVV01007508">
    <property type="protein sequence ID" value="KNZ55709.1"/>
    <property type="molecule type" value="Genomic_DNA"/>
</dbReference>
<evidence type="ECO:0000256" key="5">
    <source>
        <dbReference type="PROSITE-ProRule" id="PRU00288"/>
    </source>
</evidence>
<dbReference type="OrthoDB" id="983479at2759"/>
<dbReference type="InterPro" id="IPR001164">
    <property type="entry name" value="ArfGAP_dom"/>
</dbReference>
<dbReference type="AlphaFoldDB" id="A0A0L6V4Q1"/>
<dbReference type="Gene3D" id="1.10.220.150">
    <property type="entry name" value="Arf GTPase activating protein"/>
    <property type="match status" value="1"/>
</dbReference>
<accession>A0A0L6V4Q1</accession>
<evidence type="ECO:0000313" key="8">
    <source>
        <dbReference type="EMBL" id="KNZ55709.1"/>
    </source>
</evidence>
<organism evidence="8 9">
    <name type="scientific">Puccinia sorghi</name>
    <dbReference type="NCBI Taxonomy" id="27349"/>
    <lineage>
        <taxon>Eukaryota</taxon>
        <taxon>Fungi</taxon>
        <taxon>Dikarya</taxon>
        <taxon>Basidiomycota</taxon>
        <taxon>Pucciniomycotina</taxon>
        <taxon>Pucciniomycetes</taxon>
        <taxon>Pucciniales</taxon>
        <taxon>Pucciniaceae</taxon>
        <taxon>Puccinia</taxon>
    </lineage>
</organism>
<evidence type="ECO:0000256" key="6">
    <source>
        <dbReference type="SAM" id="MobiDB-lite"/>
    </source>
</evidence>
<dbReference type="SMART" id="SM00105">
    <property type="entry name" value="ArfGap"/>
    <property type="match status" value="1"/>
</dbReference>
<feature type="compositionally biased region" description="Low complexity" evidence="6">
    <location>
        <begin position="408"/>
        <end position="421"/>
    </location>
</feature>
<evidence type="ECO:0000256" key="4">
    <source>
        <dbReference type="ARBA" id="ARBA00022833"/>
    </source>
</evidence>
<dbReference type="Proteomes" id="UP000037035">
    <property type="component" value="Unassembled WGS sequence"/>
</dbReference>
<feature type="domain" description="Arf-GAP" evidence="7">
    <location>
        <begin position="119"/>
        <end position="239"/>
    </location>
</feature>
<keyword evidence="1" id="KW-0343">GTPase activation</keyword>
<dbReference type="GO" id="GO:0005096">
    <property type="term" value="F:GTPase activator activity"/>
    <property type="evidence" value="ECO:0007669"/>
    <property type="project" value="UniProtKB-KW"/>
</dbReference>
<dbReference type="PANTHER" id="PTHR45686">
    <property type="entry name" value="ADP-RIBOSYLATION FACTOR GTPASE ACTIVATING PROTEIN 3, ISOFORM H-RELATED"/>
    <property type="match status" value="1"/>
</dbReference>
<dbReference type="Pfam" id="PF01412">
    <property type="entry name" value="ArfGap"/>
    <property type="match status" value="1"/>
</dbReference>
<dbReference type="STRING" id="27349.A0A0L6V4Q1"/>
<dbReference type="InterPro" id="IPR037278">
    <property type="entry name" value="ARFGAP/RecO"/>
</dbReference>
<dbReference type="PRINTS" id="PR00405">
    <property type="entry name" value="REVINTRACTNG"/>
</dbReference>
<evidence type="ECO:0000256" key="2">
    <source>
        <dbReference type="ARBA" id="ARBA00022723"/>
    </source>
</evidence>
<protein>
    <recommendedName>
        <fullName evidence="7">Arf-GAP domain-containing protein</fullName>
    </recommendedName>
</protein>
<name>A0A0L6V4Q1_9BASI</name>
<dbReference type="GO" id="GO:0008270">
    <property type="term" value="F:zinc ion binding"/>
    <property type="evidence" value="ECO:0007669"/>
    <property type="project" value="UniProtKB-KW"/>
</dbReference>
<dbReference type="InterPro" id="IPR038508">
    <property type="entry name" value="ArfGAP_dom_sf"/>
</dbReference>
<reference evidence="8 9" key="1">
    <citation type="submission" date="2015-08" db="EMBL/GenBank/DDBJ databases">
        <title>Next Generation Sequencing and Analysis of the Genome of Puccinia sorghi L Schw, the Causal Agent of Maize Common Rust.</title>
        <authorList>
            <person name="Rochi L."/>
            <person name="Burguener G."/>
            <person name="Darino M."/>
            <person name="Turjanski A."/>
            <person name="Kreff E."/>
            <person name="Dieguez M.J."/>
            <person name="Sacco F."/>
        </authorList>
    </citation>
    <scope>NUCLEOTIDE SEQUENCE [LARGE SCALE GENOMIC DNA]</scope>
    <source>
        <strain evidence="8 9">RO10H11247</strain>
    </source>
</reference>
<comment type="caution">
    <text evidence="8">The sequence shown here is derived from an EMBL/GenBank/DDBJ whole genome shotgun (WGS) entry which is preliminary data.</text>
</comment>
<sequence length="582" mass="62276">MTLNIKCWELSPGENLANLILPPNSSRGPTWDAVVATEWCFCGAHENQWTAITVGGTHVELCRSRVYPTLPGTGASAPTRLESQVPASRCHRTSISHVTGLVRMNSAEMAVEPTKAEIAQIFALLKNQKGNKMCFDCGAKNPTWSSVTFGVYICLDCSSVHRNMGVHISFVRSTNLDQWSWTQLRTMKVGGNGSFQDFLNKHPGAISSSSDTKAKYSSKAADLYKEELKRRCLADQAQHGPGAVFFEGLSLASSGADSTADKKDDDFFGTWDKPSSSTAAVVAPSATKLSGIGTGGLTPNGSKPASRATSPNPPAPSGPRTVQSSTLRAATSSNPSAPSKSKLGATKLGATKVKLGAKKTGGSINFEEAERKAKEEEERIKKLGYDARAEQQAQEAKAALKPNDIKPSTSSINSTENSNKNLPQDERLGMGFRKLGFGQTFGLSGEEAASLAEKQKRAAAKASSGYVEPETAISSDMFFERNNYDAQMATEAKNRLTQFSGATAISSSQYFGREEQSEMLDQAQESILGVDGLQGLEQGARELAKSAMKAAGYNNINELQDGLRSGAMKLADYLGDLSQRYA</sequence>
<gene>
    <name evidence="8" type="ORF">VP01_2605g4</name>
</gene>
<proteinExistence type="predicted"/>
<dbReference type="GO" id="GO:0048205">
    <property type="term" value="P:COPI coating of Golgi vesicle"/>
    <property type="evidence" value="ECO:0007669"/>
    <property type="project" value="TreeGrafter"/>
</dbReference>
<dbReference type="PROSITE" id="PS50115">
    <property type="entry name" value="ARFGAP"/>
    <property type="match status" value="1"/>
</dbReference>
<keyword evidence="2" id="KW-0479">Metal-binding</keyword>